<feature type="compositionally biased region" description="Acidic residues" evidence="6">
    <location>
        <begin position="543"/>
        <end position="555"/>
    </location>
</feature>
<evidence type="ECO:0000256" key="5">
    <source>
        <dbReference type="ARBA" id="ARBA00023242"/>
    </source>
</evidence>
<dbReference type="GO" id="GO:0019005">
    <property type="term" value="C:SCF ubiquitin ligase complex"/>
    <property type="evidence" value="ECO:0007669"/>
    <property type="project" value="TreeGrafter"/>
</dbReference>
<organism evidence="9 10">
    <name type="scientific">Elysia crispata</name>
    <name type="common">lettuce slug</name>
    <dbReference type="NCBI Taxonomy" id="231223"/>
    <lineage>
        <taxon>Eukaryota</taxon>
        <taxon>Metazoa</taxon>
        <taxon>Spiralia</taxon>
        <taxon>Lophotrochozoa</taxon>
        <taxon>Mollusca</taxon>
        <taxon>Gastropoda</taxon>
        <taxon>Heterobranchia</taxon>
        <taxon>Euthyneura</taxon>
        <taxon>Panpulmonata</taxon>
        <taxon>Sacoglossa</taxon>
        <taxon>Placobranchoidea</taxon>
        <taxon>Plakobranchidae</taxon>
        <taxon>Elysia</taxon>
    </lineage>
</organism>
<dbReference type="PANTHER" id="PTHR12245:SF5">
    <property type="entry name" value="SPRY DOMAIN-CONTAINING SOCS BOX PROTEIN 3"/>
    <property type="match status" value="1"/>
</dbReference>
<dbReference type="InterPro" id="IPR050672">
    <property type="entry name" value="FBXO45-Fsn/SPSB_families"/>
</dbReference>
<dbReference type="SUPFAM" id="SSF49899">
    <property type="entry name" value="Concanavalin A-like lectins/glucanases"/>
    <property type="match status" value="1"/>
</dbReference>
<dbReference type="PANTHER" id="PTHR12245">
    <property type="entry name" value="SPRY DOMAIN CONTAINING SOCS BOX PROTEIN"/>
    <property type="match status" value="1"/>
</dbReference>
<dbReference type="PROSITE" id="PS50188">
    <property type="entry name" value="B302_SPRY"/>
    <property type="match status" value="1"/>
</dbReference>
<dbReference type="InterPro" id="IPR001870">
    <property type="entry name" value="B30.2/SPRY"/>
</dbReference>
<gene>
    <name evidence="9" type="ORF">RRG08_047527</name>
</gene>
<comment type="subcellular location">
    <subcellularLocation>
        <location evidence="1">Nucleus</location>
    </subcellularLocation>
</comment>
<dbReference type="PROSITE" id="PS50225">
    <property type="entry name" value="SOCS"/>
    <property type="match status" value="1"/>
</dbReference>
<evidence type="ECO:0000256" key="1">
    <source>
        <dbReference type="ARBA" id="ARBA00004123"/>
    </source>
</evidence>
<dbReference type="Pfam" id="PF00622">
    <property type="entry name" value="SPRY"/>
    <property type="match status" value="1"/>
</dbReference>
<accession>A0AAE0YGB8</accession>
<dbReference type="SMART" id="SM00449">
    <property type="entry name" value="SPRY"/>
    <property type="match status" value="1"/>
</dbReference>
<evidence type="ECO:0000256" key="3">
    <source>
        <dbReference type="ARBA" id="ARBA00014684"/>
    </source>
</evidence>
<keyword evidence="4" id="KW-0833">Ubl conjugation pathway</keyword>
<feature type="region of interest" description="Disordered" evidence="6">
    <location>
        <begin position="457"/>
        <end position="490"/>
    </location>
</feature>
<keyword evidence="5" id="KW-0539">Nucleus</keyword>
<feature type="domain" description="B30.2/SPRY" evidence="7">
    <location>
        <begin position="184"/>
        <end position="373"/>
    </location>
</feature>
<evidence type="ECO:0000313" key="10">
    <source>
        <dbReference type="Proteomes" id="UP001283361"/>
    </source>
</evidence>
<feature type="compositionally biased region" description="Polar residues" evidence="6">
    <location>
        <begin position="25"/>
        <end position="63"/>
    </location>
</feature>
<dbReference type="InterPro" id="IPR035754">
    <property type="entry name" value="SPRY_SPSB3"/>
</dbReference>
<feature type="compositionally biased region" description="Basic residues" evidence="6">
    <location>
        <begin position="580"/>
        <end position="592"/>
    </location>
</feature>
<evidence type="ECO:0000256" key="4">
    <source>
        <dbReference type="ARBA" id="ARBA00022786"/>
    </source>
</evidence>
<feature type="compositionally biased region" description="Low complexity" evidence="6">
    <location>
        <begin position="1"/>
        <end position="13"/>
    </location>
</feature>
<dbReference type="EMBL" id="JAWDGP010006287">
    <property type="protein sequence ID" value="KAK3743967.1"/>
    <property type="molecule type" value="Genomic_DNA"/>
</dbReference>
<dbReference type="InterPro" id="IPR013320">
    <property type="entry name" value="ConA-like_dom_sf"/>
</dbReference>
<protein>
    <recommendedName>
        <fullName evidence="3">SPRY domain-containing SOCS box protein 3</fullName>
    </recommendedName>
</protein>
<dbReference type="InterPro" id="IPR003877">
    <property type="entry name" value="SPRY_dom"/>
</dbReference>
<proteinExistence type="inferred from homology"/>
<sequence>MESSSDSVSGSNSQENPTWDKKSVPYTTIPSVSHSIKTPNHQQENGQTRSRSTQQKTEFPQTSEFDHSSIEISQNKNKYVHIGTSTERTESARPKCKYCLIRLAKLRQLEKKKPEKSSDKIVSVEVSSSQTHVSSHCLQVDRGCQTSAALFELAPMTQREIRCFMLVLRYRNGKPLRTETYCSCVMHGREDECTCGEDDKIFEWLWDPNNKGDAAHVQEDGRVVMFHKDYSCGTAAICGQQLLERDQYFWEIKMTTPVYGTDMMVGVGTAAVDLNGHHNEFCSMLGIDSDSWGFSYDGRVQHNGRKTDFCGRYGQGAIIGVHLDMWHGTLAFFKNRRSLGIAYRGLRGRSLYPMACSTAARSAMKVVSSRSFPSSLQFLCCRQLRKLVPPHLSVLDVLKMPPGLRLFLANNLGWLLQVPPVPNPRLSSQNSANSLSTSNGYICDICLPLKNVFEGYTDDEGESSDGDHIHNGFNFLDSEEEDSEESDAEDVFRSAFQAKQHAVMVRLRGQAATSLRDPLLHGASSHRSSPKRQKLDLSLSLSTEDEEGNSESEDSILEKNGDAPSFDRRESFEEDSSSPRKNKLGKRKRMQR</sequence>
<dbReference type="AlphaFoldDB" id="A0AAE0YGB8"/>
<dbReference type="GO" id="GO:0005634">
    <property type="term" value="C:nucleus"/>
    <property type="evidence" value="ECO:0007669"/>
    <property type="project" value="UniProtKB-SubCell"/>
</dbReference>
<dbReference type="InterPro" id="IPR001496">
    <property type="entry name" value="SOCS_box"/>
</dbReference>
<evidence type="ECO:0000313" key="9">
    <source>
        <dbReference type="EMBL" id="KAK3743967.1"/>
    </source>
</evidence>
<comment type="caution">
    <text evidence="9">The sequence shown here is derived from an EMBL/GenBank/DDBJ whole genome shotgun (WGS) entry which is preliminary data.</text>
</comment>
<feature type="region of interest" description="Disordered" evidence="6">
    <location>
        <begin position="1"/>
        <end position="70"/>
    </location>
</feature>
<feature type="domain" description="SOCS box" evidence="8">
    <location>
        <begin position="370"/>
        <end position="408"/>
    </location>
</feature>
<reference evidence="9" key="1">
    <citation type="journal article" date="2023" name="G3 (Bethesda)">
        <title>A reference genome for the long-term kleptoplast-retaining sea slug Elysia crispata morphotype clarki.</title>
        <authorList>
            <person name="Eastman K.E."/>
            <person name="Pendleton A.L."/>
            <person name="Shaikh M.A."/>
            <person name="Suttiyut T."/>
            <person name="Ogas R."/>
            <person name="Tomko P."/>
            <person name="Gavelis G."/>
            <person name="Widhalm J.R."/>
            <person name="Wisecaver J.H."/>
        </authorList>
    </citation>
    <scope>NUCLEOTIDE SEQUENCE</scope>
    <source>
        <strain evidence="9">ECLA1</strain>
    </source>
</reference>
<dbReference type="GO" id="GO:0043161">
    <property type="term" value="P:proteasome-mediated ubiquitin-dependent protein catabolic process"/>
    <property type="evidence" value="ECO:0007669"/>
    <property type="project" value="TreeGrafter"/>
</dbReference>
<dbReference type="Gene3D" id="2.60.120.920">
    <property type="match status" value="1"/>
</dbReference>
<dbReference type="CDD" id="cd12876">
    <property type="entry name" value="SPRY_SOCS3"/>
    <property type="match status" value="1"/>
</dbReference>
<evidence type="ECO:0000256" key="2">
    <source>
        <dbReference type="ARBA" id="ARBA00010910"/>
    </source>
</evidence>
<comment type="similarity">
    <text evidence="2">Belongs to the SPSB family.</text>
</comment>
<keyword evidence="10" id="KW-1185">Reference proteome</keyword>
<name>A0AAE0YGB8_9GAST</name>
<feature type="compositionally biased region" description="Acidic residues" evidence="6">
    <location>
        <begin position="477"/>
        <end position="489"/>
    </location>
</feature>
<evidence type="ECO:0000259" key="8">
    <source>
        <dbReference type="PROSITE" id="PS50225"/>
    </source>
</evidence>
<evidence type="ECO:0000256" key="6">
    <source>
        <dbReference type="SAM" id="MobiDB-lite"/>
    </source>
</evidence>
<dbReference type="InterPro" id="IPR043136">
    <property type="entry name" value="B30.2/SPRY_sf"/>
</dbReference>
<feature type="compositionally biased region" description="Basic and acidic residues" evidence="6">
    <location>
        <begin position="556"/>
        <end position="571"/>
    </location>
</feature>
<dbReference type="Proteomes" id="UP001283361">
    <property type="component" value="Unassembled WGS sequence"/>
</dbReference>
<feature type="region of interest" description="Disordered" evidence="6">
    <location>
        <begin position="520"/>
        <end position="592"/>
    </location>
</feature>
<evidence type="ECO:0000259" key="7">
    <source>
        <dbReference type="PROSITE" id="PS50188"/>
    </source>
</evidence>